<organism evidence="1 2">
    <name type="scientific">Serendipita vermifera MAFF 305830</name>
    <dbReference type="NCBI Taxonomy" id="933852"/>
    <lineage>
        <taxon>Eukaryota</taxon>
        <taxon>Fungi</taxon>
        <taxon>Dikarya</taxon>
        <taxon>Basidiomycota</taxon>
        <taxon>Agaricomycotina</taxon>
        <taxon>Agaricomycetes</taxon>
        <taxon>Sebacinales</taxon>
        <taxon>Serendipitaceae</taxon>
        <taxon>Serendipita</taxon>
    </lineage>
</organism>
<dbReference type="HOGENOM" id="CLU_2672662_0_0_1"/>
<reference evidence="2" key="2">
    <citation type="submission" date="2015-01" db="EMBL/GenBank/DDBJ databases">
        <title>Evolutionary Origins and Diversification of the Mycorrhizal Mutualists.</title>
        <authorList>
            <consortium name="DOE Joint Genome Institute"/>
            <consortium name="Mycorrhizal Genomics Consortium"/>
            <person name="Kohler A."/>
            <person name="Kuo A."/>
            <person name="Nagy L.G."/>
            <person name="Floudas D."/>
            <person name="Copeland A."/>
            <person name="Barry K.W."/>
            <person name="Cichocki N."/>
            <person name="Veneault-Fourrey C."/>
            <person name="LaButti K."/>
            <person name="Lindquist E.A."/>
            <person name="Lipzen A."/>
            <person name="Lundell T."/>
            <person name="Morin E."/>
            <person name="Murat C."/>
            <person name="Riley R."/>
            <person name="Ohm R."/>
            <person name="Sun H."/>
            <person name="Tunlid A."/>
            <person name="Henrissat B."/>
            <person name="Grigoriev I.V."/>
            <person name="Hibbett D.S."/>
            <person name="Martin F."/>
        </authorList>
    </citation>
    <scope>NUCLEOTIDE SEQUENCE [LARGE SCALE GENOMIC DNA]</scope>
    <source>
        <strain evidence="2">MAFF 305830</strain>
    </source>
</reference>
<reference evidence="1 2" key="1">
    <citation type="submission" date="2014-04" db="EMBL/GenBank/DDBJ databases">
        <authorList>
            <consortium name="DOE Joint Genome Institute"/>
            <person name="Kuo A."/>
            <person name="Zuccaro A."/>
            <person name="Kohler A."/>
            <person name="Nagy L.G."/>
            <person name="Floudas D."/>
            <person name="Copeland A."/>
            <person name="Barry K.W."/>
            <person name="Cichocki N."/>
            <person name="Veneault-Fourrey C."/>
            <person name="LaButti K."/>
            <person name="Lindquist E.A."/>
            <person name="Lipzen A."/>
            <person name="Lundell T."/>
            <person name="Morin E."/>
            <person name="Murat C."/>
            <person name="Sun H."/>
            <person name="Tunlid A."/>
            <person name="Henrissat B."/>
            <person name="Grigoriev I.V."/>
            <person name="Hibbett D.S."/>
            <person name="Martin F."/>
            <person name="Nordberg H.P."/>
            <person name="Cantor M.N."/>
            <person name="Hua S.X."/>
        </authorList>
    </citation>
    <scope>NUCLEOTIDE SEQUENCE [LARGE SCALE GENOMIC DNA]</scope>
    <source>
        <strain evidence="1 2">MAFF 305830</strain>
    </source>
</reference>
<sequence length="75" mass="8469">MMLFLAYTAAIVTGRSMARAIKEPCKPSLVLFSQIRQLCQTRHHSSLVAFILMSRSIQLFYPGVSLLRPAGRIKF</sequence>
<dbReference type="Proteomes" id="UP000054097">
    <property type="component" value="Unassembled WGS sequence"/>
</dbReference>
<proteinExistence type="predicted"/>
<evidence type="ECO:0000313" key="1">
    <source>
        <dbReference type="EMBL" id="KIM24670.1"/>
    </source>
</evidence>
<keyword evidence="2" id="KW-1185">Reference proteome</keyword>
<dbReference type="AlphaFoldDB" id="A0A0C3AJ91"/>
<protein>
    <submittedName>
        <fullName evidence="1">Uncharacterized protein</fullName>
    </submittedName>
</protein>
<gene>
    <name evidence="1" type="ORF">M408DRAFT_230035</name>
</gene>
<dbReference type="EMBL" id="KN824321">
    <property type="protein sequence ID" value="KIM24670.1"/>
    <property type="molecule type" value="Genomic_DNA"/>
</dbReference>
<accession>A0A0C3AJ91</accession>
<name>A0A0C3AJ91_SERVB</name>
<evidence type="ECO:0000313" key="2">
    <source>
        <dbReference type="Proteomes" id="UP000054097"/>
    </source>
</evidence>